<evidence type="ECO:0000256" key="9">
    <source>
        <dbReference type="ARBA" id="ARBA00023146"/>
    </source>
</evidence>
<keyword evidence="4" id="KW-0963">Cytoplasm</keyword>
<comment type="catalytic activity">
    <reaction evidence="10">
        <text>tRNA(Asp) + L-aspartate + ATP = L-aspartyl-tRNA(Asp) + AMP + diphosphate</text>
        <dbReference type="Rhea" id="RHEA:19649"/>
        <dbReference type="Rhea" id="RHEA-COMP:9660"/>
        <dbReference type="Rhea" id="RHEA-COMP:9678"/>
        <dbReference type="ChEBI" id="CHEBI:29991"/>
        <dbReference type="ChEBI" id="CHEBI:30616"/>
        <dbReference type="ChEBI" id="CHEBI:33019"/>
        <dbReference type="ChEBI" id="CHEBI:78442"/>
        <dbReference type="ChEBI" id="CHEBI:78516"/>
        <dbReference type="ChEBI" id="CHEBI:456215"/>
        <dbReference type="EC" id="6.1.1.12"/>
    </reaction>
</comment>
<dbReference type="PROSITE" id="PS50862">
    <property type="entry name" value="AA_TRNA_LIGASE_II"/>
    <property type="match status" value="1"/>
</dbReference>
<evidence type="ECO:0000256" key="5">
    <source>
        <dbReference type="ARBA" id="ARBA00022598"/>
    </source>
</evidence>
<dbReference type="HAMAP" id="MF_02075">
    <property type="entry name" value="Asp_tRNA_synth_type2"/>
    <property type="match status" value="1"/>
</dbReference>
<dbReference type="InterPro" id="IPR012340">
    <property type="entry name" value="NA-bd_OB-fold"/>
</dbReference>
<dbReference type="InterPro" id="IPR045864">
    <property type="entry name" value="aa-tRNA-synth_II/BPL/LPL"/>
</dbReference>
<dbReference type="EC" id="6.1.1.12" evidence="3"/>
<comment type="subcellular location">
    <subcellularLocation>
        <location evidence="1">Cytoplasm</location>
    </subcellularLocation>
</comment>
<evidence type="ECO:0000313" key="15">
    <source>
        <dbReference type="Proteomes" id="UP000799757"/>
    </source>
</evidence>
<dbReference type="Gene3D" id="2.40.50.140">
    <property type="entry name" value="Nucleic acid-binding proteins"/>
    <property type="match status" value="1"/>
</dbReference>
<dbReference type="NCBIfam" id="TIGR00458">
    <property type="entry name" value="aspS_nondisc"/>
    <property type="match status" value="1"/>
</dbReference>
<dbReference type="InterPro" id="IPR006195">
    <property type="entry name" value="aa-tRNA-synth_II"/>
</dbReference>
<dbReference type="PANTHER" id="PTHR43450:SF1">
    <property type="entry name" value="ASPARTATE--TRNA LIGASE, CYTOPLASMIC"/>
    <property type="match status" value="1"/>
</dbReference>
<dbReference type="InterPro" id="IPR004523">
    <property type="entry name" value="Asp-tRNA_synthase_2"/>
</dbReference>
<dbReference type="PRINTS" id="PR01042">
    <property type="entry name" value="TRNASYNTHASP"/>
</dbReference>
<dbReference type="InterPro" id="IPR004364">
    <property type="entry name" value="Aa-tRNA-synt_II"/>
</dbReference>
<keyword evidence="15" id="KW-1185">Reference proteome</keyword>
<evidence type="ECO:0000256" key="10">
    <source>
        <dbReference type="ARBA" id="ARBA00047904"/>
    </source>
</evidence>
<feature type="domain" description="Aminoacyl-transfer RNA synthetases class-II family profile" evidence="13">
    <location>
        <begin position="244"/>
        <end position="555"/>
    </location>
</feature>
<evidence type="ECO:0000256" key="11">
    <source>
        <dbReference type="ARBA" id="ARBA00070516"/>
    </source>
</evidence>
<dbReference type="NCBIfam" id="NF003483">
    <property type="entry name" value="PRK05159.1"/>
    <property type="match status" value="1"/>
</dbReference>
<accession>A0A6A6X3S3</accession>
<comment type="similarity">
    <text evidence="2">Belongs to the class-II aminoacyl-tRNA synthetase family. Type 2 subfamily.</text>
</comment>
<evidence type="ECO:0000256" key="7">
    <source>
        <dbReference type="ARBA" id="ARBA00022840"/>
    </source>
</evidence>
<dbReference type="SUPFAM" id="SSF50249">
    <property type="entry name" value="Nucleic acid-binding proteins"/>
    <property type="match status" value="1"/>
</dbReference>
<dbReference type="EMBL" id="MU002035">
    <property type="protein sequence ID" value="KAF2791140.1"/>
    <property type="molecule type" value="Genomic_DNA"/>
</dbReference>
<protein>
    <recommendedName>
        <fullName evidence="11">Probable aspartate--tRNA ligase, cytoplasmic</fullName>
        <ecNumber evidence="3">6.1.1.12</ecNumber>
    </recommendedName>
</protein>
<dbReference type="PANTHER" id="PTHR43450">
    <property type="entry name" value="ASPARTYL-TRNA SYNTHETASE"/>
    <property type="match status" value="1"/>
</dbReference>
<dbReference type="OrthoDB" id="372395at2759"/>
<dbReference type="GO" id="GO:0005524">
    <property type="term" value="F:ATP binding"/>
    <property type="evidence" value="ECO:0007669"/>
    <property type="project" value="UniProtKB-KW"/>
</dbReference>
<evidence type="ECO:0000256" key="4">
    <source>
        <dbReference type="ARBA" id="ARBA00022490"/>
    </source>
</evidence>
<evidence type="ECO:0000313" key="14">
    <source>
        <dbReference type="EMBL" id="KAF2791140.1"/>
    </source>
</evidence>
<dbReference type="FunFam" id="3.30.930.10:FF:000038">
    <property type="entry name" value="Aspartate--tRNA ligase"/>
    <property type="match status" value="1"/>
</dbReference>
<dbReference type="GO" id="GO:0017101">
    <property type="term" value="C:aminoacyl-tRNA synthetase multienzyme complex"/>
    <property type="evidence" value="ECO:0007669"/>
    <property type="project" value="TreeGrafter"/>
</dbReference>
<dbReference type="SUPFAM" id="SSF55681">
    <property type="entry name" value="Class II aaRS and biotin synthetases"/>
    <property type="match status" value="1"/>
</dbReference>
<evidence type="ECO:0000259" key="13">
    <source>
        <dbReference type="PROSITE" id="PS50862"/>
    </source>
</evidence>
<dbReference type="InterPro" id="IPR002312">
    <property type="entry name" value="Asp/Asn-tRNA-synth_IIb"/>
</dbReference>
<reference evidence="14" key="1">
    <citation type="journal article" date="2020" name="Stud. Mycol.">
        <title>101 Dothideomycetes genomes: a test case for predicting lifestyles and emergence of pathogens.</title>
        <authorList>
            <person name="Haridas S."/>
            <person name="Albert R."/>
            <person name="Binder M."/>
            <person name="Bloem J."/>
            <person name="Labutti K."/>
            <person name="Salamov A."/>
            <person name="Andreopoulos B."/>
            <person name="Baker S."/>
            <person name="Barry K."/>
            <person name="Bills G."/>
            <person name="Bluhm B."/>
            <person name="Cannon C."/>
            <person name="Castanera R."/>
            <person name="Culley D."/>
            <person name="Daum C."/>
            <person name="Ezra D."/>
            <person name="Gonzalez J."/>
            <person name="Henrissat B."/>
            <person name="Kuo A."/>
            <person name="Liang C."/>
            <person name="Lipzen A."/>
            <person name="Lutzoni F."/>
            <person name="Magnuson J."/>
            <person name="Mondo S."/>
            <person name="Nolan M."/>
            <person name="Ohm R."/>
            <person name="Pangilinan J."/>
            <person name="Park H.-J."/>
            <person name="Ramirez L."/>
            <person name="Alfaro M."/>
            <person name="Sun H."/>
            <person name="Tritt A."/>
            <person name="Yoshinaga Y."/>
            <person name="Zwiers L.-H."/>
            <person name="Turgeon B."/>
            <person name="Goodwin S."/>
            <person name="Spatafora J."/>
            <person name="Crous P."/>
            <person name="Grigoriev I."/>
        </authorList>
    </citation>
    <scope>NUCLEOTIDE SEQUENCE</scope>
    <source>
        <strain evidence="14">CBS 109.77</strain>
    </source>
</reference>
<dbReference type="GO" id="GO:0005829">
    <property type="term" value="C:cytosol"/>
    <property type="evidence" value="ECO:0007669"/>
    <property type="project" value="TreeGrafter"/>
</dbReference>
<name>A0A6A6X3S3_9PLEO</name>
<organism evidence="14 15">
    <name type="scientific">Melanomma pulvis-pyrius CBS 109.77</name>
    <dbReference type="NCBI Taxonomy" id="1314802"/>
    <lineage>
        <taxon>Eukaryota</taxon>
        <taxon>Fungi</taxon>
        <taxon>Dikarya</taxon>
        <taxon>Ascomycota</taxon>
        <taxon>Pezizomycotina</taxon>
        <taxon>Dothideomycetes</taxon>
        <taxon>Pleosporomycetidae</taxon>
        <taxon>Pleosporales</taxon>
        <taxon>Melanommataceae</taxon>
        <taxon>Melanomma</taxon>
    </lineage>
</organism>
<dbReference type="AlphaFoldDB" id="A0A6A6X3S3"/>
<dbReference type="Proteomes" id="UP000799757">
    <property type="component" value="Unassembled WGS sequence"/>
</dbReference>
<keyword evidence="6" id="KW-0547">Nucleotide-binding</keyword>
<feature type="region of interest" description="Disordered" evidence="12">
    <location>
        <begin position="1"/>
        <end position="60"/>
    </location>
</feature>
<evidence type="ECO:0000256" key="3">
    <source>
        <dbReference type="ARBA" id="ARBA00012841"/>
    </source>
</evidence>
<dbReference type="GO" id="GO:0003723">
    <property type="term" value="F:RNA binding"/>
    <property type="evidence" value="ECO:0007669"/>
    <property type="project" value="TreeGrafter"/>
</dbReference>
<dbReference type="GO" id="GO:0004815">
    <property type="term" value="F:aspartate-tRNA ligase activity"/>
    <property type="evidence" value="ECO:0007669"/>
    <property type="project" value="UniProtKB-EC"/>
</dbReference>
<feature type="compositionally biased region" description="Basic and acidic residues" evidence="12">
    <location>
        <begin position="28"/>
        <end position="55"/>
    </location>
</feature>
<keyword evidence="8" id="KW-0648">Protein biosynthesis</keyword>
<keyword evidence="7" id="KW-0067">ATP-binding</keyword>
<evidence type="ECO:0000256" key="12">
    <source>
        <dbReference type="SAM" id="MobiDB-lite"/>
    </source>
</evidence>
<evidence type="ECO:0000256" key="6">
    <source>
        <dbReference type="ARBA" id="ARBA00022741"/>
    </source>
</evidence>
<feature type="compositionally biased region" description="Low complexity" evidence="12">
    <location>
        <begin position="1"/>
        <end position="16"/>
    </location>
</feature>
<dbReference type="Gene3D" id="3.30.930.10">
    <property type="entry name" value="Bira Bifunctional Protein, Domain 2"/>
    <property type="match status" value="1"/>
</dbReference>
<dbReference type="CDD" id="cd04320">
    <property type="entry name" value="AspRS_cyto_N"/>
    <property type="match status" value="1"/>
</dbReference>
<keyword evidence="5" id="KW-0436">Ligase</keyword>
<sequence>MAEPAPAAPAPSGSGDPEPPSKNALKKAQKDKEKAEKKAAAKARELAERQKKEAADGEDVSADAYGELPLCGSKDFKPSGTPRNDLSTIADSEDAEITFRCWVENARIQSAKLAFLNLRQGLNTVQAVVAASEKLSKQMVKFSGNVSTESTLAVTGLVKRVKEPIKSATIKDFEIHITKLFIEAKAEVPLPLQVEDAERRLPNDGVGDNEEKQEEGDARPLVGLNVRLDNRTIDLRAKINHSIFVIKSGVCALFQEFLSQKGFTLIHTPKILGAASEGGASVFELKYFDKTAYLAQSPQFYKQMLIAARFQKVMEIGPVFRAEKSNTARHLTEFTGLDLEMEVQENYHEVMGVLEDLMLFIFKELNARYSKETELIRSVYHVEDFKLPESGKVPRIPFQEGIKMLREAGEELGDYDDLTTPQEKHLGRLVLAKYGSDFYTLDQFPLAIRPAYTMPSAANPQLSNSYDMFMRGQEICSGAQRIHNAELLSEMMRKHDPPIDPDAPGTKDYVNSFKYGCPPHAGGGFGLERIVQFWLGLPNIRMCSLFPRDPGRFLP</sequence>
<evidence type="ECO:0000256" key="2">
    <source>
        <dbReference type="ARBA" id="ARBA00005312"/>
    </source>
</evidence>
<dbReference type="Pfam" id="PF00152">
    <property type="entry name" value="tRNA-synt_2"/>
    <property type="match status" value="1"/>
</dbReference>
<gene>
    <name evidence="14" type="ORF">K505DRAFT_310082</name>
</gene>
<keyword evidence="9 14" id="KW-0030">Aminoacyl-tRNA synthetase</keyword>
<evidence type="ECO:0000256" key="1">
    <source>
        <dbReference type="ARBA" id="ARBA00004496"/>
    </source>
</evidence>
<dbReference type="CDD" id="cd00776">
    <property type="entry name" value="AsxRS_core"/>
    <property type="match status" value="1"/>
</dbReference>
<dbReference type="GO" id="GO:0006422">
    <property type="term" value="P:aspartyl-tRNA aminoacylation"/>
    <property type="evidence" value="ECO:0007669"/>
    <property type="project" value="InterPro"/>
</dbReference>
<evidence type="ECO:0000256" key="8">
    <source>
        <dbReference type="ARBA" id="ARBA00022917"/>
    </source>
</evidence>
<proteinExistence type="inferred from homology"/>